<dbReference type="Pfam" id="PF00990">
    <property type="entry name" value="GGDEF"/>
    <property type="match status" value="1"/>
</dbReference>
<evidence type="ECO:0000313" key="3">
    <source>
        <dbReference type="EMBL" id="TCT29741.1"/>
    </source>
</evidence>
<dbReference type="Proteomes" id="UP000295097">
    <property type="component" value="Unassembled WGS sequence"/>
</dbReference>
<dbReference type="InterPro" id="IPR035919">
    <property type="entry name" value="EAL_sf"/>
</dbReference>
<dbReference type="Pfam" id="PF00563">
    <property type="entry name" value="EAL"/>
    <property type="match status" value="1"/>
</dbReference>
<dbReference type="OrthoDB" id="9814202at2"/>
<dbReference type="PROSITE" id="PS50883">
    <property type="entry name" value="EAL"/>
    <property type="match status" value="1"/>
</dbReference>
<dbReference type="Gene3D" id="3.30.70.270">
    <property type="match status" value="1"/>
</dbReference>
<dbReference type="InterPro" id="IPR035965">
    <property type="entry name" value="PAS-like_dom_sf"/>
</dbReference>
<dbReference type="CDD" id="cd01948">
    <property type="entry name" value="EAL"/>
    <property type="match status" value="1"/>
</dbReference>
<comment type="caution">
    <text evidence="3">The sequence shown here is derived from an EMBL/GenBank/DDBJ whole genome shotgun (WGS) entry which is preliminary data.</text>
</comment>
<keyword evidence="4" id="KW-1185">Reference proteome</keyword>
<dbReference type="InterPro" id="IPR001633">
    <property type="entry name" value="EAL_dom"/>
</dbReference>
<dbReference type="SUPFAM" id="SSF55073">
    <property type="entry name" value="Nucleotide cyclase"/>
    <property type="match status" value="1"/>
</dbReference>
<dbReference type="CDD" id="cd01949">
    <property type="entry name" value="GGDEF"/>
    <property type="match status" value="1"/>
</dbReference>
<dbReference type="EMBL" id="SMAR01000048">
    <property type="protein sequence ID" value="TCT29741.1"/>
    <property type="molecule type" value="Genomic_DNA"/>
</dbReference>
<organism evidence="3 4">
    <name type="scientific">Martelella mediterranea</name>
    <dbReference type="NCBI Taxonomy" id="293089"/>
    <lineage>
        <taxon>Bacteria</taxon>
        <taxon>Pseudomonadati</taxon>
        <taxon>Pseudomonadota</taxon>
        <taxon>Alphaproteobacteria</taxon>
        <taxon>Hyphomicrobiales</taxon>
        <taxon>Aurantimonadaceae</taxon>
        <taxon>Martelella</taxon>
    </lineage>
</organism>
<proteinExistence type="predicted"/>
<sequence length="566" mass="62722">MEKNGALGSPGIKRRRSDNNEHWLSLALQAGRMVAWEQDLKTDYVTRSQNSEDLIGIGSGPLCDVLERIHPDDRNIRAELGRNAELEEVTFRCLGPDGDVIWLATRVQRISPGRLIGISFDITELKSARDQIDAIANTDELTGLPNRLYFRKSLEDAISRALEEKYDVSLFTLDFDYFKDINDTFGHDAGDAFLKGVAESLKPLIAPGVLVARLSGDEFGVIAENLDETSATMLARKIARQAGKQVRYKDHALWAKVSVGMARCPEHASSPEGLIKAADIALFEAKNSGRNQVQPYTEKMGAAVIERARIVEEVSLGLPRGELVPFYQPQIDLNTGEITGFEMLARWHHPSRGLLSPHAFWSAFEDHRLSLRLTAYLFDKVMQDLRRLSGEGLDAGCIAFNVSNIAFGHPKIVPAILSALRSFRYPVKKFEIEVTEDVLFGRNEQPAIEKLTSLRNGGVSVALDDFGTGNASLSHLRRFKVDKLKIDKSFVDDFNAGKGDRAIIEGIIGISKGFGMSVTAEGVEKLDQAIALKQMGCDTAQGYFFEKPMSYEGMIDLLRSGKKYPL</sequence>
<dbReference type="PANTHER" id="PTHR44757:SF2">
    <property type="entry name" value="BIOFILM ARCHITECTURE MAINTENANCE PROTEIN MBAA"/>
    <property type="match status" value="1"/>
</dbReference>
<feature type="domain" description="EAL" evidence="1">
    <location>
        <begin position="307"/>
        <end position="562"/>
    </location>
</feature>
<protein>
    <submittedName>
        <fullName evidence="3">Diguanylate cyclase (GGDEF)-like protein</fullName>
    </submittedName>
</protein>
<accession>A0A4R3NEF6</accession>
<feature type="domain" description="GGDEF" evidence="2">
    <location>
        <begin position="166"/>
        <end position="298"/>
    </location>
</feature>
<name>A0A4R3NEF6_9HYPH</name>
<dbReference type="InterPro" id="IPR029787">
    <property type="entry name" value="Nucleotide_cyclase"/>
</dbReference>
<dbReference type="SMART" id="SM00267">
    <property type="entry name" value="GGDEF"/>
    <property type="match status" value="1"/>
</dbReference>
<dbReference type="CDD" id="cd00130">
    <property type="entry name" value="PAS"/>
    <property type="match status" value="1"/>
</dbReference>
<dbReference type="NCBIfam" id="TIGR00254">
    <property type="entry name" value="GGDEF"/>
    <property type="match status" value="1"/>
</dbReference>
<dbReference type="SUPFAM" id="SSF55785">
    <property type="entry name" value="PYP-like sensor domain (PAS domain)"/>
    <property type="match status" value="1"/>
</dbReference>
<dbReference type="InterPro" id="IPR000160">
    <property type="entry name" value="GGDEF_dom"/>
</dbReference>
<gene>
    <name evidence="3" type="ORF">EDC90_104813</name>
</gene>
<evidence type="ECO:0000259" key="2">
    <source>
        <dbReference type="PROSITE" id="PS50887"/>
    </source>
</evidence>
<dbReference type="AlphaFoldDB" id="A0A4R3NEF6"/>
<dbReference type="Gene3D" id="3.20.20.450">
    <property type="entry name" value="EAL domain"/>
    <property type="match status" value="1"/>
</dbReference>
<dbReference type="PROSITE" id="PS50887">
    <property type="entry name" value="GGDEF"/>
    <property type="match status" value="1"/>
</dbReference>
<reference evidence="3 4" key="1">
    <citation type="submission" date="2019-03" db="EMBL/GenBank/DDBJ databases">
        <title>Freshwater and sediment microbial communities from various areas in North America, analyzing microbe dynamics in response to fracking.</title>
        <authorList>
            <person name="Lamendella R."/>
        </authorList>
    </citation>
    <scope>NUCLEOTIDE SEQUENCE [LARGE SCALE GENOMIC DNA]</scope>
    <source>
        <strain evidence="3 4">175.2</strain>
    </source>
</reference>
<evidence type="ECO:0000313" key="4">
    <source>
        <dbReference type="Proteomes" id="UP000295097"/>
    </source>
</evidence>
<dbReference type="PANTHER" id="PTHR44757">
    <property type="entry name" value="DIGUANYLATE CYCLASE DGCP"/>
    <property type="match status" value="1"/>
</dbReference>
<dbReference type="SMART" id="SM00052">
    <property type="entry name" value="EAL"/>
    <property type="match status" value="1"/>
</dbReference>
<dbReference type="Gene3D" id="3.30.450.20">
    <property type="entry name" value="PAS domain"/>
    <property type="match status" value="1"/>
</dbReference>
<evidence type="ECO:0000259" key="1">
    <source>
        <dbReference type="PROSITE" id="PS50883"/>
    </source>
</evidence>
<dbReference type="InterPro" id="IPR043128">
    <property type="entry name" value="Rev_trsase/Diguanyl_cyclase"/>
</dbReference>
<dbReference type="SUPFAM" id="SSF141868">
    <property type="entry name" value="EAL domain-like"/>
    <property type="match status" value="1"/>
</dbReference>
<dbReference type="InterPro" id="IPR052155">
    <property type="entry name" value="Biofilm_reg_signaling"/>
</dbReference>
<dbReference type="InterPro" id="IPR000014">
    <property type="entry name" value="PAS"/>
</dbReference>